<dbReference type="GO" id="GO:0016616">
    <property type="term" value="F:oxidoreductase activity, acting on the CH-OH group of donors, NAD or NADP as acceptor"/>
    <property type="evidence" value="ECO:0007669"/>
    <property type="project" value="TreeGrafter"/>
</dbReference>
<dbReference type="RefSeq" id="WP_179641517.1">
    <property type="nucleotide sequence ID" value="NZ_BAAAYY010000021.1"/>
</dbReference>
<dbReference type="PANTHER" id="PTHR42760">
    <property type="entry name" value="SHORT-CHAIN DEHYDROGENASES/REDUCTASES FAMILY MEMBER"/>
    <property type="match status" value="1"/>
</dbReference>
<evidence type="ECO:0000256" key="2">
    <source>
        <dbReference type="SAM" id="MobiDB-lite"/>
    </source>
</evidence>
<gene>
    <name evidence="3" type="ORF">HDA32_000378</name>
</gene>
<sequence length="294" mass="29636">MSRLPPRRTPIAEAVGGPGGVPPDPIPGHVGRGLLRGRRALVVGGFGDSSRQGTTVAAALAKEGAAVAVAGSADRTAPAPGAWPLTSHLDTGGRAVVPAQGPGRPGGAPSGAHPDGPVLAAARLVTGLGARALPIHCDLADESGCRGAVAHTALEFGGVDLLVMCGDDEPVGDGLMDITTARLDHTFRATVYSALWLVQAARVFMPADSAVILTAAGTGRPGSPEAMDHAAGTAGVMRLTRSLAEELENRGIRVNCAVSDDRDDPHEVAAAYVRLAGAGTGEVLPVPEALRARL</sequence>
<dbReference type="InterPro" id="IPR002347">
    <property type="entry name" value="SDR_fam"/>
</dbReference>
<organism evidence="3 4">
    <name type="scientific">Spinactinospora alkalitolerans</name>
    <dbReference type="NCBI Taxonomy" id="687207"/>
    <lineage>
        <taxon>Bacteria</taxon>
        <taxon>Bacillati</taxon>
        <taxon>Actinomycetota</taxon>
        <taxon>Actinomycetes</taxon>
        <taxon>Streptosporangiales</taxon>
        <taxon>Nocardiopsidaceae</taxon>
        <taxon>Spinactinospora</taxon>
    </lineage>
</organism>
<evidence type="ECO:0000313" key="3">
    <source>
        <dbReference type="EMBL" id="NYE45258.1"/>
    </source>
</evidence>
<protein>
    <submittedName>
        <fullName evidence="3">NAD(P)-dependent dehydrogenase (Short-subunit alcohol dehydrogenase family)</fullName>
    </submittedName>
</protein>
<keyword evidence="4" id="KW-1185">Reference proteome</keyword>
<feature type="region of interest" description="Disordered" evidence="2">
    <location>
        <begin position="91"/>
        <end position="115"/>
    </location>
</feature>
<feature type="region of interest" description="Disordered" evidence="2">
    <location>
        <begin position="1"/>
        <end position="25"/>
    </location>
</feature>
<accession>A0A852TMU9</accession>
<evidence type="ECO:0000313" key="4">
    <source>
        <dbReference type="Proteomes" id="UP000589036"/>
    </source>
</evidence>
<dbReference type="Gene3D" id="3.40.50.720">
    <property type="entry name" value="NAD(P)-binding Rossmann-like Domain"/>
    <property type="match status" value="1"/>
</dbReference>
<dbReference type="Pfam" id="PF13561">
    <property type="entry name" value="adh_short_C2"/>
    <property type="match status" value="1"/>
</dbReference>
<dbReference type="AlphaFoldDB" id="A0A852TMU9"/>
<dbReference type="InterPro" id="IPR036291">
    <property type="entry name" value="NAD(P)-bd_dom_sf"/>
</dbReference>
<dbReference type="SUPFAM" id="SSF51735">
    <property type="entry name" value="NAD(P)-binding Rossmann-fold domains"/>
    <property type="match status" value="1"/>
</dbReference>
<dbReference type="PANTHER" id="PTHR42760:SF132">
    <property type="entry name" value="SHORT-CHAIN DEHYDROGENASE_REDUCTASE FAMILY PROTEIN"/>
    <property type="match status" value="1"/>
</dbReference>
<evidence type="ECO:0000256" key="1">
    <source>
        <dbReference type="ARBA" id="ARBA00006484"/>
    </source>
</evidence>
<proteinExistence type="inferred from homology"/>
<name>A0A852TMU9_9ACTN</name>
<comment type="caution">
    <text evidence="3">The sequence shown here is derived from an EMBL/GenBank/DDBJ whole genome shotgun (WGS) entry which is preliminary data.</text>
</comment>
<reference evidence="3 4" key="1">
    <citation type="submission" date="2020-07" db="EMBL/GenBank/DDBJ databases">
        <title>Sequencing the genomes of 1000 actinobacteria strains.</title>
        <authorList>
            <person name="Klenk H.-P."/>
        </authorList>
    </citation>
    <scope>NUCLEOTIDE SEQUENCE [LARGE SCALE GENOMIC DNA]</scope>
    <source>
        <strain evidence="3 4">CXB654</strain>
    </source>
</reference>
<dbReference type="Proteomes" id="UP000589036">
    <property type="component" value="Unassembled WGS sequence"/>
</dbReference>
<dbReference type="EMBL" id="JACCCC010000001">
    <property type="protein sequence ID" value="NYE45258.1"/>
    <property type="molecule type" value="Genomic_DNA"/>
</dbReference>
<comment type="similarity">
    <text evidence="1">Belongs to the short-chain dehydrogenases/reductases (SDR) family.</text>
</comment>